<name>A0AAV7ULU5_PLEWA</name>
<reference evidence="2" key="1">
    <citation type="journal article" date="2022" name="bioRxiv">
        <title>Sequencing and chromosome-scale assembly of the giantPleurodeles waltlgenome.</title>
        <authorList>
            <person name="Brown T."/>
            <person name="Elewa A."/>
            <person name="Iarovenko S."/>
            <person name="Subramanian E."/>
            <person name="Araus A.J."/>
            <person name="Petzold A."/>
            <person name="Susuki M."/>
            <person name="Suzuki K.-i.T."/>
            <person name="Hayashi T."/>
            <person name="Toyoda A."/>
            <person name="Oliveira C."/>
            <person name="Osipova E."/>
            <person name="Leigh N.D."/>
            <person name="Simon A."/>
            <person name="Yun M.H."/>
        </authorList>
    </citation>
    <scope>NUCLEOTIDE SEQUENCE</scope>
    <source>
        <strain evidence="2">20211129_DDA</strain>
        <tissue evidence="2">Liver</tissue>
    </source>
</reference>
<evidence type="ECO:0000313" key="3">
    <source>
        <dbReference type="Proteomes" id="UP001066276"/>
    </source>
</evidence>
<evidence type="ECO:0000256" key="1">
    <source>
        <dbReference type="SAM" id="MobiDB-lite"/>
    </source>
</evidence>
<dbReference type="Proteomes" id="UP001066276">
    <property type="component" value="Chromosome 3_1"/>
</dbReference>
<dbReference type="EMBL" id="JANPWB010000005">
    <property type="protein sequence ID" value="KAJ1188949.1"/>
    <property type="molecule type" value="Genomic_DNA"/>
</dbReference>
<organism evidence="2 3">
    <name type="scientific">Pleurodeles waltl</name>
    <name type="common">Iberian ribbed newt</name>
    <dbReference type="NCBI Taxonomy" id="8319"/>
    <lineage>
        <taxon>Eukaryota</taxon>
        <taxon>Metazoa</taxon>
        <taxon>Chordata</taxon>
        <taxon>Craniata</taxon>
        <taxon>Vertebrata</taxon>
        <taxon>Euteleostomi</taxon>
        <taxon>Amphibia</taxon>
        <taxon>Batrachia</taxon>
        <taxon>Caudata</taxon>
        <taxon>Salamandroidea</taxon>
        <taxon>Salamandridae</taxon>
        <taxon>Pleurodelinae</taxon>
        <taxon>Pleurodeles</taxon>
    </lineage>
</organism>
<feature type="compositionally biased region" description="Polar residues" evidence="1">
    <location>
        <begin position="168"/>
        <end position="184"/>
    </location>
</feature>
<keyword evidence="3" id="KW-1185">Reference proteome</keyword>
<dbReference type="AlphaFoldDB" id="A0AAV7ULU5"/>
<proteinExistence type="predicted"/>
<protein>
    <submittedName>
        <fullName evidence="2">Uncharacterized protein</fullName>
    </submittedName>
</protein>
<gene>
    <name evidence="2" type="ORF">NDU88_005705</name>
</gene>
<feature type="region of interest" description="Disordered" evidence="1">
    <location>
        <begin position="159"/>
        <end position="184"/>
    </location>
</feature>
<accession>A0AAV7ULU5</accession>
<sequence>MALAGASRPALPGVRGKKPRRPGSAGGLFQASGFGSQAVAVRGSLWIPSAGVAVGAQEVNSGYSRSRSRRGVLPEVFVLHKSSRGRRVQSCKSHASGGKRSGLEVASLETKLQSLVNRAAVLGSFLVLLEQGSPLRIQRSLVLGKASLEQFLQKGGDRPVELGPKQLMSPSSLQGFSAQQSSSS</sequence>
<comment type="caution">
    <text evidence="2">The sequence shown here is derived from an EMBL/GenBank/DDBJ whole genome shotgun (WGS) entry which is preliminary data.</text>
</comment>
<feature type="region of interest" description="Disordered" evidence="1">
    <location>
        <begin position="1"/>
        <end position="31"/>
    </location>
</feature>
<evidence type="ECO:0000313" key="2">
    <source>
        <dbReference type="EMBL" id="KAJ1188949.1"/>
    </source>
</evidence>